<organism evidence="2 3">
    <name type="scientific">Streptomyces albiflavescens</name>
    <dbReference type="NCBI Taxonomy" id="1623582"/>
    <lineage>
        <taxon>Bacteria</taxon>
        <taxon>Bacillati</taxon>
        <taxon>Actinomycetota</taxon>
        <taxon>Actinomycetes</taxon>
        <taxon>Kitasatosporales</taxon>
        <taxon>Streptomycetaceae</taxon>
        <taxon>Streptomyces</taxon>
    </lineage>
</organism>
<keyword evidence="3" id="KW-1185">Reference proteome</keyword>
<dbReference type="Proteomes" id="UP000600365">
    <property type="component" value="Unassembled WGS sequence"/>
</dbReference>
<feature type="region of interest" description="Disordered" evidence="1">
    <location>
        <begin position="79"/>
        <end position="132"/>
    </location>
</feature>
<dbReference type="EMBL" id="BMMM01000012">
    <property type="protein sequence ID" value="GGN77513.1"/>
    <property type="molecule type" value="Genomic_DNA"/>
</dbReference>
<accession>A0A918D6W1</accession>
<proteinExistence type="predicted"/>
<reference evidence="2 3" key="1">
    <citation type="journal article" date="2014" name="Int. J. Syst. Evol. Microbiol.">
        <title>Complete genome sequence of Corynebacterium casei LMG S-19264T (=DSM 44701T), isolated from a smear-ripened cheese.</title>
        <authorList>
            <consortium name="US DOE Joint Genome Institute (JGI-PGF)"/>
            <person name="Walter F."/>
            <person name="Albersmeier A."/>
            <person name="Kalinowski J."/>
            <person name="Ruckert C."/>
        </authorList>
    </citation>
    <scope>NUCLEOTIDE SEQUENCE [LARGE SCALE GENOMIC DNA]</scope>
    <source>
        <strain evidence="2 3">CGMCC 4.7111</strain>
    </source>
</reference>
<sequence>MAKAQLPSRAIRVPDPAGTHGEQATDLQRLEPAPPQVSIVISSREPKLPNPMSFMRVRYEPCSQPPSVLGLPLRPGCGAGAPVPAERQTNSKKAWRIAKDPAHRSPGETKMDGAADRSREHARTAFGRSLTG</sequence>
<dbReference type="AlphaFoldDB" id="A0A918D6W1"/>
<protein>
    <submittedName>
        <fullName evidence="2">Uncharacterized protein</fullName>
    </submittedName>
</protein>
<feature type="region of interest" description="Disordered" evidence="1">
    <location>
        <begin position="1"/>
        <end position="33"/>
    </location>
</feature>
<gene>
    <name evidence="2" type="ORF">GCM10011579_059820</name>
</gene>
<evidence type="ECO:0000256" key="1">
    <source>
        <dbReference type="SAM" id="MobiDB-lite"/>
    </source>
</evidence>
<comment type="caution">
    <text evidence="2">The sequence shown here is derived from an EMBL/GenBank/DDBJ whole genome shotgun (WGS) entry which is preliminary data.</text>
</comment>
<evidence type="ECO:0000313" key="3">
    <source>
        <dbReference type="Proteomes" id="UP000600365"/>
    </source>
</evidence>
<name>A0A918D6W1_9ACTN</name>
<feature type="compositionally biased region" description="Basic and acidic residues" evidence="1">
    <location>
        <begin position="97"/>
        <end position="123"/>
    </location>
</feature>
<evidence type="ECO:0000313" key="2">
    <source>
        <dbReference type="EMBL" id="GGN77513.1"/>
    </source>
</evidence>